<evidence type="ECO:0000313" key="3">
    <source>
        <dbReference type="Proteomes" id="UP001165121"/>
    </source>
</evidence>
<evidence type="ECO:0000256" key="1">
    <source>
        <dbReference type="SAM" id="MobiDB-lite"/>
    </source>
</evidence>
<sequence>MQPTPFFRKVTTNKDGRPRKQRKGWGRFQSVLRERSADFNLTLDVQNLRQEVQNLTTLRDILSTQSLVHRHSPEGSLSRLVNEYFHVFRKGAIMQESGRKRLVDDRDQRAFMHSMMDENVDVGNGVHGPDAMMGQMTAYTTMFRWICMTGRVTGIVKTDDSVLVSVKGAFEFQVMRATIQLVFPHIIGNEWLVAQLVGKDLVSPARSTFHFNSEGRCFKYDVDMDFVEAFTSVIQDPHIVDMLLGRALITDNALLGVMEASQVVGEEEKAPSLGLETYEDVDDFSGQPDQENRGQQSIPVVSELEPSGKAQSAISRRFCQRLVDDYFSAFAKGYQYDGTPSEEAQADFLMQRLDSQARIGVEGIPLAKYVEDRWRELTEHFEFIGFQQKGVMRAECDSRNDMNLIDVTARYILRLTFHSIRSVFPHVLSNLPLLDLLVGKVIMVSSELQLWVDKSTCRIFNIDEVMDFTSAVAELLPDQQDLSLVVSEALLTRDGVDYTREEPALTLKQPQQELLQQPSSPSKIHEIHEDDPPRTTRRTMRIDDILS</sequence>
<proteinExistence type="predicted"/>
<dbReference type="AlphaFoldDB" id="A0A9W6TT88"/>
<feature type="region of interest" description="Disordered" evidence="1">
    <location>
        <begin position="510"/>
        <end position="547"/>
    </location>
</feature>
<accession>A0A9W6TT88</accession>
<comment type="caution">
    <text evidence="2">The sequence shown here is derived from an EMBL/GenBank/DDBJ whole genome shotgun (WGS) entry which is preliminary data.</text>
</comment>
<gene>
    <name evidence="2" type="ORF">Pfra01_000178000</name>
</gene>
<feature type="compositionally biased region" description="Polar residues" evidence="1">
    <location>
        <begin position="287"/>
        <end position="299"/>
    </location>
</feature>
<feature type="compositionally biased region" description="Basic and acidic residues" evidence="1">
    <location>
        <begin position="523"/>
        <end position="547"/>
    </location>
</feature>
<feature type="compositionally biased region" description="Low complexity" evidence="1">
    <location>
        <begin position="510"/>
        <end position="522"/>
    </location>
</feature>
<feature type="region of interest" description="Disordered" evidence="1">
    <location>
        <begin position="279"/>
        <end position="305"/>
    </location>
</feature>
<dbReference type="OrthoDB" id="103359at2759"/>
<reference evidence="2" key="1">
    <citation type="submission" date="2023-04" db="EMBL/GenBank/DDBJ databases">
        <title>Phytophthora fragariaefolia NBRC 109709.</title>
        <authorList>
            <person name="Ichikawa N."/>
            <person name="Sato H."/>
            <person name="Tonouchi N."/>
        </authorList>
    </citation>
    <scope>NUCLEOTIDE SEQUENCE</scope>
    <source>
        <strain evidence="2">NBRC 109709</strain>
    </source>
</reference>
<dbReference type="Proteomes" id="UP001165121">
    <property type="component" value="Unassembled WGS sequence"/>
</dbReference>
<evidence type="ECO:0000313" key="2">
    <source>
        <dbReference type="EMBL" id="GMF18854.1"/>
    </source>
</evidence>
<dbReference type="EMBL" id="BSXT01000143">
    <property type="protein sequence ID" value="GMF18854.1"/>
    <property type="molecule type" value="Genomic_DNA"/>
</dbReference>
<name>A0A9W6TT88_9STRA</name>
<keyword evidence="3" id="KW-1185">Reference proteome</keyword>
<organism evidence="2 3">
    <name type="scientific">Phytophthora fragariaefolia</name>
    <dbReference type="NCBI Taxonomy" id="1490495"/>
    <lineage>
        <taxon>Eukaryota</taxon>
        <taxon>Sar</taxon>
        <taxon>Stramenopiles</taxon>
        <taxon>Oomycota</taxon>
        <taxon>Peronosporomycetes</taxon>
        <taxon>Peronosporales</taxon>
        <taxon>Peronosporaceae</taxon>
        <taxon>Phytophthora</taxon>
    </lineage>
</organism>
<protein>
    <submittedName>
        <fullName evidence="2">Unnamed protein product</fullName>
    </submittedName>
</protein>